<dbReference type="Pfam" id="PF14106">
    <property type="entry name" value="DUF4279"/>
    <property type="match status" value="1"/>
</dbReference>
<protein>
    <submittedName>
        <fullName evidence="1">DUF4279 domain-containing protein</fullName>
    </submittedName>
</protein>
<name>A0ABT6JCU8_9GAMM</name>
<dbReference type="InterPro" id="IPR025459">
    <property type="entry name" value="DUF4279"/>
</dbReference>
<accession>A0ABT6JCU8</accession>
<dbReference type="Proteomes" id="UP001156940">
    <property type="component" value="Unassembled WGS sequence"/>
</dbReference>
<evidence type="ECO:0000313" key="2">
    <source>
        <dbReference type="Proteomes" id="UP001156940"/>
    </source>
</evidence>
<dbReference type="RefSeq" id="WP_280575977.1">
    <property type="nucleotide sequence ID" value="NZ_JARXRM010000045.1"/>
</dbReference>
<dbReference type="EMBL" id="JARXRM010000045">
    <property type="protein sequence ID" value="MDH5824649.1"/>
    <property type="molecule type" value="Genomic_DNA"/>
</dbReference>
<keyword evidence="2" id="KW-1185">Reference proteome</keyword>
<comment type="caution">
    <text evidence="1">The sequence shown here is derived from an EMBL/GenBank/DDBJ whole genome shotgun (WGS) entry which is preliminary data.</text>
</comment>
<evidence type="ECO:0000313" key="1">
    <source>
        <dbReference type="EMBL" id="MDH5824649.1"/>
    </source>
</evidence>
<reference evidence="1 2" key="1">
    <citation type="submission" date="2023-04" db="EMBL/GenBank/DDBJ databases">
        <title>Luteimonas endophyticus RD2P54.</title>
        <authorList>
            <person name="Sun J.-Q."/>
        </authorList>
    </citation>
    <scope>NUCLEOTIDE SEQUENCE [LARGE SCALE GENOMIC DNA]</scope>
    <source>
        <strain evidence="1 2">RD2P54</strain>
    </source>
</reference>
<proteinExistence type="predicted"/>
<organism evidence="1 2">
    <name type="scientific">Luteimonas endophytica</name>
    <dbReference type="NCBI Taxonomy" id="3042023"/>
    <lineage>
        <taxon>Bacteria</taxon>
        <taxon>Pseudomonadati</taxon>
        <taxon>Pseudomonadota</taxon>
        <taxon>Gammaproteobacteria</taxon>
        <taxon>Lysobacterales</taxon>
        <taxon>Lysobacteraceae</taxon>
        <taxon>Luteimonas</taxon>
    </lineage>
</organism>
<gene>
    <name evidence="1" type="ORF">QFW77_16885</name>
</gene>
<sequence length="140" mass="15239">MMSSEPHLTSDNFCSIAIYLYGNSISLESVSALLGLTPTRSRNRGDVRVTSSGSEVVQKIGFWEYRVKVNVDQASSSLFELMDLVKCDSLLGQAGIEKAELDIFVPLESGDSESGFSMEMPSGFLARLSKLGFDVVVTSR</sequence>